<comment type="caution">
    <text evidence="6">The sequence shown here is derived from an EMBL/GenBank/DDBJ whole genome shotgun (WGS) entry which is preliminary data.</text>
</comment>
<evidence type="ECO:0000256" key="5">
    <source>
        <dbReference type="SAM" id="MobiDB-lite"/>
    </source>
</evidence>
<organism evidence="6 7">
    <name type="scientific">Durusdinium trenchii</name>
    <dbReference type="NCBI Taxonomy" id="1381693"/>
    <lineage>
        <taxon>Eukaryota</taxon>
        <taxon>Sar</taxon>
        <taxon>Alveolata</taxon>
        <taxon>Dinophyceae</taxon>
        <taxon>Suessiales</taxon>
        <taxon>Symbiodiniaceae</taxon>
        <taxon>Durusdinium</taxon>
    </lineage>
</organism>
<reference evidence="6 7" key="1">
    <citation type="submission" date="2024-02" db="EMBL/GenBank/DDBJ databases">
        <authorList>
            <person name="Chen Y."/>
            <person name="Shah S."/>
            <person name="Dougan E. K."/>
            <person name="Thang M."/>
            <person name="Chan C."/>
        </authorList>
    </citation>
    <scope>NUCLEOTIDE SEQUENCE [LARGE SCALE GENOMIC DNA]</scope>
</reference>
<dbReference type="Proteomes" id="UP001642464">
    <property type="component" value="Unassembled WGS sequence"/>
</dbReference>
<evidence type="ECO:0000313" key="6">
    <source>
        <dbReference type="EMBL" id="CAK9087206.1"/>
    </source>
</evidence>
<keyword evidence="7" id="KW-1185">Reference proteome</keyword>
<evidence type="ECO:0000256" key="1">
    <source>
        <dbReference type="ARBA" id="ARBA00004141"/>
    </source>
</evidence>
<gene>
    <name evidence="6" type="ORF">SCF082_LOCUS41225</name>
</gene>
<feature type="compositionally biased region" description="Basic and acidic residues" evidence="5">
    <location>
        <begin position="304"/>
        <end position="315"/>
    </location>
</feature>
<keyword evidence="2" id="KW-0812">Transmembrane</keyword>
<dbReference type="InterPro" id="IPR013714">
    <property type="entry name" value="Golgi_TVP15"/>
</dbReference>
<accession>A0ABP0QJL1</accession>
<feature type="compositionally biased region" description="Pro residues" evidence="5">
    <location>
        <begin position="197"/>
        <end position="206"/>
    </location>
</feature>
<comment type="subcellular location">
    <subcellularLocation>
        <location evidence="1">Membrane</location>
        <topology evidence="1">Multi-pass membrane protein</topology>
    </subcellularLocation>
</comment>
<evidence type="ECO:0000256" key="4">
    <source>
        <dbReference type="ARBA" id="ARBA00023136"/>
    </source>
</evidence>
<proteinExistence type="predicted"/>
<protein>
    <submittedName>
        <fullName evidence="6">Uncharacterized protein</fullName>
    </submittedName>
</protein>
<keyword evidence="4" id="KW-0472">Membrane</keyword>
<feature type="compositionally biased region" description="Polar residues" evidence="5">
    <location>
        <begin position="236"/>
        <end position="249"/>
    </location>
</feature>
<dbReference type="Pfam" id="PF08507">
    <property type="entry name" value="COPI_assoc"/>
    <property type="match status" value="1"/>
</dbReference>
<feature type="compositionally biased region" description="Basic and acidic residues" evidence="5">
    <location>
        <begin position="250"/>
        <end position="260"/>
    </location>
</feature>
<name>A0ABP0QJL1_9DINO</name>
<evidence type="ECO:0000256" key="2">
    <source>
        <dbReference type="ARBA" id="ARBA00022692"/>
    </source>
</evidence>
<sequence length="542" mass="58596">MPDREKGTQRLRRANTDGKVQASKPVTRATVAAEREPFDPWASDSEDDSEIPVITANPVRRKPPIPKSTKTSGTAGTGLELPSGRPNPLLANQNSRKTQPPEKRLEDSSTPETNASLPGDRASPWGSRSPSRPNPLLPSSRSPSVSRQVTDASMTPRGARDRSRKRTDGSPRTPETTDPAVYLQSLLQETPTTATEPSPPPSPPSPSCARTEMRHKVAARSLSRLYAEEEPKASIPPSSRATQMPQQESQAKKRSEEKTRGRSQPIRRTESKAEAAGAGLPVGSGKARKTTTSRPRKAAPKADAAPKERINDPRVQEAAAKTGKDAISALQDPEVQRQIMETCKEKFPEYADTAKTKIVEFCNDPEVQAAAKKYAALAGAYVMKAGGALVAQIEQGPAGIRFLCFLGSLFSMANAILKLISISRIMSEPVKYVLSIYQLLFSITTVLFEAPPDYIAKVPGLDQYQDLLLEKCKFLSETLGRGGFYIFQGTLWLCFASLTDILDLAAGVALVGCGGLNLLMHFGGLAAFQEKVKSGYEKLGGK</sequence>
<evidence type="ECO:0000313" key="7">
    <source>
        <dbReference type="Proteomes" id="UP001642464"/>
    </source>
</evidence>
<feature type="compositionally biased region" description="Basic and acidic residues" evidence="5">
    <location>
        <begin position="158"/>
        <end position="169"/>
    </location>
</feature>
<feature type="region of interest" description="Disordered" evidence="5">
    <location>
        <begin position="1"/>
        <end position="320"/>
    </location>
</feature>
<keyword evidence="3" id="KW-1133">Transmembrane helix</keyword>
<feature type="compositionally biased region" description="Low complexity" evidence="5">
    <location>
        <begin position="137"/>
        <end position="147"/>
    </location>
</feature>
<feature type="compositionally biased region" description="Basic residues" evidence="5">
    <location>
        <begin position="286"/>
        <end position="299"/>
    </location>
</feature>
<feature type="compositionally biased region" description="Low complexity" evidence="5">
    <location>
        <begin position="67"/>
        <end position="78"/>
    </location>
</feature>
<dbReference type="EMBL" id="CAXAMM010039551">
    <property type="protein sequence ID" value="CAK9087206.1"/>
    <property type="molecule type" value="Genomic_DNA"/>
</dbReference>
<evidence type="ECO:0000256" key="3">
    <source>
        <dbReference type="ARBA" id="ARBA00022989"/>
    </source>
</evidence>